<reference evidence="4 5" key="1">
    <citation type="submission" date="2015-03" db="EMBL/GenBank/DDBJ databases">
        <title>Genome Assembly of Staphylococcus cohnii subsp. cohnii strain G22B2.</title>
        <authorList>
            <person name="Nair G."/>
            <person name="Kaur G."/>
            <person name="Khatri I."/>
            <person name="Singh N.K."/>
            <person name="Sathyabama S."/>
            <person name="Maurya S.K."/>
            <person name="Subramanian S."/>
            <person name="Agrewala J.N."/>
            <person name="Mayilraj S."/>
        </authorList>
    </citation>
    <scope>NUCLEOTIDE SEQUENCE [LARGE SCALE GENOMIC DNA]</scope>
    <source>
        <strain evidence="4 5">G22B2</strain>
    </source>
</reference>
<feature type="domain" description="Scaffold protein Nfu/NifU N-terminal" evidence="3">
    <location>
        <begin position="4"/>
        <end position="89"/>
    </location>
</feature>
<gene>
    <name evidence="4" type="ORF">UF66_0780</name>
</gene>
<dbReference type="GO" id="GO:0016829">
    <property type="term" value="F:lyase activity"/>
    <property type="evidence" value="ECO:0007669"/>
    <property type="project" value="UniProtKB-KW"/>
</dbReference>
<dbReference type="SMART" id="SM00932">
    <property type="entry name" value="Nfu_N"/>
    <property type="match status" value="1"/>
</dbReference>
<dbReference type="GeneID" id="58097558"/>
<dbReference type="SMART" id="SM00567">
    <property type="entry name" value="EZ_HEAT"/>
    <property type="match status" value="3"/>
</dbReference>
<dbReference type="InterPro" id="IPR014824">
    <property type="entry name" value="Nfu/NifU_N"/>
</dbReference>
<organism evidence="4 5">
    <name type="scientific">Staphylococcus cohnii subsp. cohnii</name>
    <dbReference type="NCBI Taxonomy" id="74704"/>
    <lineage>
        <taxon>Bacteria</taxon>
        <taxon>Bacillati</taxon>
        <taxon>Bacillota</taxon>
        <taxon>Bacilli</taxon>
        <taxon>Bacillales</taxon>
        <taxon>Staphylococcaceae</taxon>
        <taxon>Staphylococcus</taxon>
        <taxon>Staphylococcus cohnii species complex</taxon>
    </lineage>
</organism>
<evidence type="ECO:0000313" key="5">
    <source>
        <dbReference type="Proteomes" id="UP000034455"/>
    </source>
</evidence>
<dbReference type="PATRIC" id="fig|74704.6.peg.794"/>
<dbReference type="InterPro" id="IPR004155">
    <property type="entry name" value="PBS_lyase_HEAT"/>
</dbReference>
<proteinExistence type="inferred from homology"/>
<dbReference type="InterPro" id="IPR016024">
    <property type="entry name" value="ARM-type_fold"/>
</dbReference>
<dbReference type="EMBL" id="LAKJ01000013">
    <property type="protein sequence ID" value="KKI63733.1"/>
    <property type="molecule type" value="Genomic_DNA"/>
</dbReference>
<comment type="caution">
    <text evidence="4">The sequence shown here is derived from an EMBL/GenBank/DDBJ whole genome shotgun (WGS) entry which is preliminary data.</text>
</comment>
<dbReference type="SUPFAM" id="SSF48371">
    <property type="entry name" value="ARM repeat"/>
    <property type="match status" value="1"/>
</dbReference>
<dbReference type="Pfam" id="PF13769">
    <property type="entry name" value="Virulence_fact"/>
    <property type="match status" value="1"/>
</dbReference>
<dbReference type="Gene3D" id="3.30.1370.70">
    <property type="entry name" value="Scaffold protein Nfu/NifU, N-terminal domain"/>
    <property type="match status" value="1"/>
</dbReference>
<name>A0A0M2P1E0_STACC</name>
<dbReference type="Pfam" id="PF13646">
    <property type="entry name" value="HEAT_2"/>
    <property type="match status" value="1"/>
</dbReference>
<sequence>MEIVRVEPTPSPNTMKIVLSEKREDSQSNTYSSIAEGQPGFINDVLEIDGVKSIFHVMDFLAVDKKPKFDWEDVLPKVTATLKDEHEVTSETPPDEHFGEIKAEVLTFKGIPYQIKLTTSTEEQRKQLPEIYVDSMLAAQKDDDNVVFQRKWEDLGIRYGELSEVMEDVVEEITAIYPKDQLQKRVEEALASDITVPETKYKHVTLETYQSTESWKERLRMLKSFPTPTIEDLPLLGEVVSDEQKTPLRREAIILLGMIEDEIVLPYLYKGLNDKSPAVRRTAGDCLSDLGFKQALPEMEKALDDPHKIVRWRAAMFIFDEGGPEQLKSLRKHADDSAYEVKLQIEMAITRIENGDEALGSVWKQIANRNNV</sequence>
<dbReference type="InterPro" id="IPR036498">
    <property type="entry name" value="Nfu/NifU_N_sf"/>
</dbReference>
<evidence type="ECO:0000313" key="4">
    <source>
        <dbReference type="EMBL" id="KKI63733.1"/>
    </source>
</evidence>
<dbReference type="InterPro" id="IPR025989">
    <property type="entry name" value="Virulence_F_dom"/>
</dbReference>
<comment type="similarity">
    <text evidence="1">Belongs to the CvfC family.</text>
</comment>
<dbReference type="RefSeq" id="WP_019468951.1">
    <property type="nucleotide sequence ID" value="NZ_BKAS01000016.1"/>
</dbReference>
<evidence type="ECO:0000259" key="3">
    <source>
        <dbReference type="SMART" id="SM00932"/>
    </source>
</evidence>
<dbReference type="Gene3D" id="1.25.10.10">
    <property type="entry name" value="Leucine-rich Repeat Variant"/>
    <property type="match status" value="1"/>
</dbReference>
<dbReference type="SUPFAM" id="SSF110836">
    <property type="entry name" value="Hypothetical protein SAV1430"/>
    <property type="match status" value="1"/>
</dbReference>
<evidence type="ECO:0000256" key="1">
    <source>
        <dbReference type="ARBA" id="ARBA00010064"/>
    </source>
</evidence>
<dbReference type="Proteomes" id="UP000034455">
    <property type="component" value="Unassembled WGS sequence"/>
</dbReference>
<keyword evidence="4" id="KW-0456">Lyase</keyword>
<accession>A0A0M2P1E0</accession>
<protein>
    <recommendedName>
        <fullName evidence="2">Conserved virulence factor C</fullName>
    </recommendedName>
</protein>
<dbReference type="AlphaFoldDB" id="A0A0M2P1E0"/>
<evidence type="ECO:0000256" key="2">
    <source>
        <dbReference type="ARBA" id="ARBA00015469"/>
    </source>
</evidence>
<dbReference type="Pfam" id="PF08712">
    <property type="entry name" value="Nfu_N"/>
    <property type="match status" value="1"/>
</dbReference>
<dbReference type="InterPro" id="IPR011989">
    <property type="entry name" value="ARM-like"/>
</dbReference>